<dbReference type="PANTHER" id="PTHR12526">
    <property type="entry name" value="GLYCOSYLTRANSFERASE"/>
    <property type="match status" value="1"/>
</dbReference>
<dbReference type="RefSeq" id="WP_007103077.1">
    <property type="nucleotide sequence ID" value="NZ_BAER01000015.1"/>
</dbReference>
<evidence type="ECO:0000313" key="2">
    <source>
        <dbReference type="EMBL" id="GAC31271.1"/>
    </source>
</evidence>
<keyword evidence="2" id="KW-0808">Transferase</keyword>
<dbReference type="GO" id="GO:1901135">
    <property type="term" value="P:carbohydrate derivative metabolic process"/>
    <property type="evidence" value="ECO:0007669"/>
    <property type="project" value="UniProtKB-ARBA"/>
</dbReference>
<protein>
    <submittedName>
        <fullName evidence="2">Glycosyl transferase group 1</fullName>
    </submittedName>
</protein>
<feature type="domain" description="Glycosyl transferase family 1" evidence="1">
    <location>
        <begin position="191"/>
        <end position="354"/>
    </location>
</feature>
<dbReference type="Proteomes" id="UP000006322">
    <property type="component" value="Unassembled WGS sequence"/>
</dbReference>
<dbReference type="EMBL" id="BAER01000015">
    <property type="protein sequence ID" value="GAC31271.1"/>
    <property type="molecule type" value="Genomic_DNA"/>
</dbReference>
<dbReference type="GO" id="GO:0016757">
    <property type="term" value="F:glycosyltransferase activity"/>
    <property type="evidence" value="ECO:0007669"/>
    <property type="project" value="InterPro"/>
</dbReference>
<dbReference type="CDD" id="cd03811">
    <property type="entry name" value="GT4_GT28_WabH-like"/>
    <property type="match status" value="1"/>
</dbReference>
<dbReference type="AlphaFoldDB" id="K6Z4Y7"/>
<evidence type="ECO:0000259" key="1">
    <source>
        <dbReference type="Pfam" id="PF00534"/>
    </source>
</evidence>
<proteinExistence type="predicted"/>
<reference evidence="3" key="1">
    <citation type="journal article" date="2014" name="Environ. Microbiol.">
        <title>Comparative genomics of the marine bacterial genus Glaciecola reveals the high degree of genomic diversity and genomic characteristic for cold adaptation.</title>
        <authorList>
            <person name="Qin Q.L."/>
            <person name="Xie B.B."/>
            <person name="Yu Y."/>
            <person name="Shu Y.L."/>
            <person name="Rong J.C."/>
            <person name="Zhang Y.J."/>
            <person name="Zhao D.L."/>
            <person name="Chen X.L."/>
            <person name="Zhang X.Y."/>
            <person name="Chen B."/>
            <person name="Zhou B.C."/>
            <person name="Zhang Y.Z."/>
        </authorList>
    </citation>
    <scope>NUCLEOTIDE SEQUENCE [LARGE SCALE GENOMIC DNA]</scope>
    <source>
        <strain evidence="3">LMG 21857</strain>
    </source>
</reference>
<dbReference type="OrthoDB" id="9792269at2"/>
<gene>
    <name evidence="2" type="ORF">GPLA_0352</name>
</gene>
<organism evidence="2 3">
    <name type="scientific">Paraglaciecola polaris LMG 21857</name>
    <dbReference type="NCBI Taxonomy" id="1129793"/>
    <lineage>
        <taxon>Bacteria</taxon>
        <taxon>Pseudomonadati</taxon>
        <taxon>Pseudomonadota</taxon>
        <taxon>Gammaproteobacteria</taxon>
        <taxon>Alteromonadales</taxon>
        <taxon>Alteromonadaceae</taxon>
        <taxon>Paraglaciecola</taxon>
    </lineage>
</organism>
<dbReference type="Pfam" id="PF00534">
    <property type="entry name" value="Glycos_transf_1"/>
    <property type="match status" value="1"/>
</dbReference>
<comment type="caution">
    <text evidence="2">The sequence shown here is derived from an EMBL/GenBank/DDBJ whole genome shotgun (WGS) entry which is preliminary data.</text>
</comment>
<keyword evidence="3" id="KW-1185">Reference proteome</keyword>
<accession>K6Z4Y7</accession>
<dbReference type="SUPFAM" id="SSF53756">
    <property type="entry name" value="UDP-Glycosyltransferase/glycogen phosphorylase"/>
    <property type="match status" value="1"/>
</dbReference>
<dbReference type="STRING" id="1129793.GPLA_0352"/>
<sequence>MRDNKPVVVFIINSLGLGGAERALNNILQATPQHEQFNIHLILLDREKEHRIMPEFVTMHRLDSRRSLIRSVYLLAQKLSALKPSLCVSLLVRSNVANVIVNRILHRRPAIICERMHLSSHLALQFSGLKLVLSKMVPRVVYPFASQALGVSTGVTNDLVQNFNMPKARTLTIFNPYDHKQICHDGKQTNEFALSRQYIAAVGRLTKSKNFGMLIKAYDAADCPYDLVILGDGDSQERNKLQALIDAKNLSEKVHLAGYANNPFSVMKNAVFYISASLNEGFPNAMLEAMVLGLPVVASNCESGPAEILANDDTLAIDAMYPAKYGILVPTLSIDSLTQAINAMSQTDTLEHYRQMSLQRSLDFEIHKIANQYWQNFRTFL</sequence>
<name>K6Z4Y7_9ALTE</name>
<dbReference type="InterPro" id="IPR001296">
    <property type="entry name" value="Glyco_trans_1"/>
</dbReference>
<evidence type="ECO:0000313" key="3">
    <source>
        <dbReference type="Proteomes" id="UP000006322"/>
    </source>
</evidence>
<dbReference type="Gene3D" id="3.40.50.2000">
    <property type="entry name" value="Glycogen Phosphorylase B"/>
    <property type="match status" value="2"/>
</dbReference>